<sequence length="253" mass="28676">MLVYYPTAQNLPKTSISPSLLHSIDPSRGVNDCMRVCVKLRQGTQIDRRRIVAPDRNRIRRPALTTVRSDERAKRRCQWATTTGGRPGVPARHQPTNVKCVSQLIDARGNTAAGQKQRFNLRRRRRRRRRSFISKGSAAVVSFPRAPMRRCVTSNAIITTTARPRAKAATNASLMRHVRSTAARARGCKRLPVYQWSGVFCLTRRYYSTESPTPDTRRSLRICTRNATALLENKPPLSSPKITPIFESRREGL</sequence>
<dbReference type="WBParaSite" id="PSAMB.scaffold11058size3629.g33837.t1">
    <property type="protein sequence ID" value="PSAMB.scaffold11058size3629.g33837.t1"/>
    <property type="gene ID" value="PSAMB.scaffold11058size3629.g33837"/>
</dbReference>
<name>A0A914ULZ9_9BILA</name>
<reference evidence="2" key="1">
    <citation type="submission" date="2022-11" db="UniProtKB">
        <authorList>
            <consortium name="WormBaseParasite"/>
        </authorList>
    </citation>
    <scope>IDENTIFICATION</scope>
</reference>
<evidence type="ECO:0000313" key="2">
    <source>
        <dbReference type="WBParaSite" id="PSAMB.scaffold11058size3629.g33837.t1"/>
    </source>
</evidence>
<protein>
    <submittedName>
        <fullName evidence="2">Uncharacterized protein</fullName>
    </submittedName>
</protein>
<dbReference type="AlphaFoldDB" id="A0A914ULZ9"/>
<proteinExistence type="predicted"/>
<keyword evidence="1" id="KW-1185">Reference proteome</keyword>
<organism evidence="1 2">
    <name type="scientific">Plectus sambesii</name>
    <dbReference type="NCBI Taxonomy" id="2011161"/>
    <lineage>
        <taxon>Eukaryota</taxon>
        <taxon>Metazoa</taxon>
        <taxon>Ecdysozoa</taxon>
        <taxon>Nematoda</taxon>
        <taxon>Chromadorea</taxon>
        <taxon>Plectida</taxon>
        <taxon>Plectina</taxon>
        <taxon>Plectoidea</taxon>
        <taxon>Plectidae</taxon>
        <taxon>Plectus</taxon>
    </lineage>
</organism>
<evidence type="ECO:0000313" key="1">
    <source>
        <dbReference type="Proteomes" id="UP000887566"/>
    </source>
</evidence>
<dbReference type="Proteomes" id="UP000887566">
    <property type="component" value="Unplaced"/>
</dbReference>
<accession>A0A914ULZ9</accession>